<comment type="subcellular location">
    <subcellularLocation>
        <location evidence="1">Membrane</location>
        <topology evidence="1">Multi-pass membrane protein</topology>
    </subcellularLocation>
</comment>
<reference evidence="4" key="1">
    <citation type="journal article" date="2007" name="PLoS ONE">
        <title>The first genome sequence of an elite grapevine cultivar (Pinot noir Vitis vinifera L.): coping with a highly heterozygous genome.</title>
        <authorList>
            <person name="Velasco R."/>
            <person name="Zharkikh A."/>
            <person name="Troggio M."/>
            <person name="Cartwright D.A."/>
            <person name="Cestaro A."/>
            <person name="Pruss D."/>
            <person name="Pindo M."/>
            <person name="FitzGerald L.M."/>
            <person name="Vezzulli S."/>
            <person name="Reid J."/>
            <person name="Malacarne G."/>
            <person name="Iliev D."/>
            <person name="Coppola G."/>
            <person name="Wardell B."/>
            <person name="Micheletti D."/>
            <person name="Macalma T."/>
            <person name="Facci M."/>
            <person name="Mitchell J.T."/>
            <person name="Perazzolli M."/>
            <person name="Eldredge G."/>
            <person name="Gatto P."/>
            <person name="Oyzerski R."/>
            <person name="Moretto M."/>
            <person name="Gutin N."/>
            <person name="Stefanini M."/>
            <person name="Chen Y."/>
            <person name="Segala C."/>
            <person name="Davenport C."/>
            <person name="Dematte L."/>
            <person name="Mraz A."/>
            <person name="Battilana J."/>
            <person name="Stormo K."/>
            <person name="Costa F."/>
            <person name="Tao Q."/>
            <person name="Si-Ammour A."/>
            <person name="Harkins T."/>
            <person name="Lackey A."/>
            <person name="Perbost C."/>
            <person name="Taillon B."/>
            <person name="Stella A."/>
            <person name="Solovyev V."/>
            <person name="Fawcett J.A."/>
            <person name="Sterck L."/>
            <person name="Vandepoele K."/>
            <person name="Grando S.M."/>
            <person name="Toppo S."/>
            <person name="Moser C."/>
            <person name="Lanchbury J."/>
            <person name="Bogden R."/>
            <person name="Skolnick M."/>
            <person name="Sgaramella V."/>
            <person name="Bhatnagar S.K."/>
            <person name="Fontana P."/>
            <person name="Gutin A."/>
            <person name="Van de Peer Y."/>
            <person name="Salamini F."/>
            <person name="Viola R."/>
        </authorList>
    </citation>
    <scope>NUCLEOTIDE SEQUENCE</scope>
</reference>
<dbReference type="EMBL" id="AM453740">
    <property type="protein sequence ID" value="CAN83072.1"/>
    <property type="molecule type" value="Genomic_DNA"/>
</dbReference>
<dbReference type="GO" id="GO:0016020">
    <property type="term" value="C:membrane"/>
    <property type="evidence" value="ECO:0007669"/>
    <property type="project" value="UniProtKB-SubCell"/>
</dbReference>
<organism evidence="4">
    <name type="scientific">Vitis vinifera</name>
    <name type="common">Grape</name>
    <dbReference type="NCBI Taxonomy" id="29760"/>
    <lineage>
        <taxon>Eukaryota</taxon>
        <taxon>Viridiplantae</taxon>
        <taxon>Streptophyta</taxon>
        <taxon>Embryophyta</taxon>
        <taxon>Tracheophyta</taxon>
        <taxon>Spermatophyta</taxon>
        <taxon>Magnoliopsida</taxon>
        <taxon>eudicotyledons</taxon>
        <taxon>Gunneridae</taxon>
        <taxon>Pentapetalae</taxon>
        <taxon>rosids</taxon>
        <taxon>Vitales</taxon>
        <taxon>Vitaceae</taxon>
        <taxon>Viteae</taxon>
        <taxon>Vitis</taxon>
    </lineage>
</organism>
<evidence type="ECO:0000259" key="3">
    <source>
        <dbReference type="Pfam" id="PF12076"/>
    </source>
</evidence>
<evidence type="ECO:0000313" key="4">
    <source>
        <dbReference type="EMBL" id="CAN83072.1"/>
    </source>
</evidence>
<dbReference type="AlphaFoldDB" id="A5BBS5"/>
<dbReference type="Pfam" id="PF12076">
    <property type="entry name" value="CER1-like_C"/>
    <property type="match status" value="1"/>
</dbReference>
<sequence>MDKSSDALYEKSLIRPEELAHVVHLTHLVTPQSIYHLRLGFASLASKPYTSKWYVWAVWPVTCCSTMLTWTYSRTFILERNQFNKVNVQTWVVPKFKIQGDELNGYGELYIHRNPKLKIKVVDGSSLVVAVVLNSIPKGTTQVLFRGNLTKVAYFIASALCQMGIQVATSHKDEYEQLNTNLKNVERESKLLLSKSFTEKIWLVGDGLTKEEQMKASKGSLFIPFSQFPPKRLRKDCLYHTTPAMMPPKSFQNIDSCENWLPRRAMSASRVAGVIHALEGWNVHECGNTMFNIEKIWEASLHHGFRPLTIPT</sequence>
<protein>
    <recommendedName>
        <fullName evidence="3">Very-long-chain aldehyde decarbonylase CER1-like C-terminal domain-containing protein</fullName>
    </recommendedName>
</protein>
<evidence type="ECO:0000256" key="1">
    <source>
        <dbReference type="ARBA" id="ARBA00004141"/>
    </source>
</evidence>
<gene>
    <name evidence="4" type="ORF">VITISV_026148</name>
</gene>
<keyword evidence="2" id="KW-0175">Coiled coil</keyword>
<evidence type="ECO:0000256" key="2">
    <source>
        <dbReference type="SAM" id="Coils"/>
    </source>
</evidence>
<accession>A5BBS5</accession>
<feature type="domain" description="Very-long-chain aldehyde decarbonylase CER1-like C-terminal" evidence="3">
    <location>
        <begin position="143"/>
        <end position="307"/>
    </location>
</feature>
<dbReference type="InterPro" id="IPR021940">
    <property type="entry name" value="CER1-like_C"/>
</dbReference>
<feature type="coiled-coil region" evidence="2">
    <location>
        <begin position="168"/>
        <end position="195"/>
    </location>
</feature>
<proteinExistence type="predicted"/>
<name>A5BBS5_VITVI</name>